<protein>
    <submittedName>
        <fullName evidence="1">Cytidylate kinase</fullName>
    </submittedName>
</protein>
<reference evidence="1 2" key="1">
    <citation type="submission" date="2020-08" db="EMBL/GenBank/DDBJ databases">
        <title>Genomic Encyclopedia of Type Strains, Phase IV (KMG-IV): sequencing the most valuable type-strain genomes for metagenomic binning, comparative biology and taxonomic classification.</title>
        <authorList>
            <person name="Goeker M."/>
        </authorList>
    </citation>
    <scope>NUCLEOTIDE SEQUENCE [LARGE SCALE GENOMIC DNA]</scope>
    <source>
        <strain evidence="1 2">DSM 106146</strain>
    </source>
</reference>
<dbReference type="Proteomes" id="UP000543642">
    <property type="component" value="Unassembled WGS sequence"/>
</dbReference>
<keyword evidence="1" id="KW-0808">Transferase</keyword>
<keyword evidence="1" id="KW-0418">Kinase</keyword>
<name>A0A7W8M4N4_9FIRM</name>
<sequence>MKCNYVTIEREYGSGGTKIARRLAQECNIPCYGPEILDAVSKQNDISVDRIQKYEESVTGSFLYTLFVMSQTQSGNSDMLPAEGHIFMSEQREIQRLAAGGPAIFLGHCAAEALKKYSGVVKVFIRGESEDKKQRIMKDYKIPEKDVESTRKRFDNKRSKYYYANTTRKWTDIKNYDIILNSTYLGIDGCVSVLKGLFAK</sequence>
<dbReference type="InterPro" id="IPR027417">
    <property type="entry name" value="P-loop_NTPase"/>
</dbReference>
<dbReference type="GO" id="GO:0016301">
    <property type="term" value="F:kinase activity"/>
    <property type="evidence" value="ECO:0007669"/>
    <property type="project" value="UniProtKB-KW"/>
</dbReference>
<evidence type="ECO:0000313" key="2">
    <source>
        <dbReference type="Proteomes" id="UP000543642"/>
    </source>
</evidence>
<dbReference type="EMBL" id="JACHFW010000002">
    <property type="protein sequence ID" value="MBB5263767.1"/>
    <property type="molecule type" value="Genomic_DNA"/>
</dbReference>
<accession>A0A7W8M4N4</accession>
<proteinExistence type="predicted"/>
<dbReference type="AlphaFoldDB" id="A0A7W8M4N4"/>
<dbReference type="Pfam" id="PF13189">
    <property type="entry name" value="Cytidylate_kin2"/>
    <property type="match status" value="1"/>
</dbReference>
<evidence type="ECO:0000313" key="1">
    <source>
        <dbReference type="EMBL" id="MBB5263767.1"/>
    </source>
</evidence>
<dbReference type="RefSeq" id="WP_183771845.1">
    <property type="nucleotide sequence ID" value="NZ_CAWVEG010000064.1"/>
</dbReference>
<dbReference type="Gene3D" id="3.40.50.300">
    <property type="entry name" value="P-loop containing nucleotide triphosphate hydrolases"/>
    <property type="match status" value="1"/>
</dbReference>
<comment type="caution">
    <text evidence="1">The sequence shown here is derived from an EMBL/GenBank/DDBJ whole genome shotgun (WGS) entry which is preliminary data.</text>
</comment>
<organism evidence="1 2">
    <name type="scientific">Catenibacillus scindens</name>
    <dbReference type="NCBI Taxonomy" id="673271"/>
    <lineage>
        <taxon>Bacteria</taxon>
        <taxon>Bacillati</taxon>
        <taxon>Bacillota</taxon>
        <taxon>Clostridia</taxon>
        <taxon>Lachnospirales</taxon>
        <taxon>Lachnospiraceae</taxon>
        <taxon>Catenibacillus</taxon>
    </lineage>
</organism>
<gene>
    <name evidence="1" type="ORF">HNP82_000865</name>
</gene>
<keyword evidence="2" id="KW-1185">Reference proteome</keyword>